<sequence>MVLKKVLPNFKDPRGKWAPNYEGPYVVKQAFSGGALILTNAEGQDLAYPVNADANEQQKGKDSRLADGRSEKTYPKFKRFSIPRCMLKLRVKINKETKWYSEAKGPTTPDSRRSKSRLLPVPSRPKAVKVAETDSLDPYLHYPNVRLKNHHTPGVPESKTPPFGPKPSLD</sequence>
<proteinExistence type="predicted"/>
<organism evidence="2 3">
    <name type="scientific">Mucuna pruriens</name>
    <name type="common">Velvet bean</name>
    <name type="synonym">Dolichos pruriens</name>
    <dbReference type="NCBI Taxonomy" id="157652"/>
    <lineage>
        <taxon>Eukaryota</taxon>
        <taxon>Viridiplantae</taxon>
        <taxon>Streptophyta</taxon>
        <taxon>Embryophyta</taxon>
        <taxon>Tracheophyta</taxon>
        <taxon>Spermatophyta</taxon>
        <taxon>Magnoliopsida</taxon>
        <taxon>eudicotyledons</taxon>
        <taxon>Gunneridae</taxon>
        <taxon>Pentapetalae</taxon>
        <taxon>rosids</taxon>
        <taxon>fabids</taxon>
        <taxon>Fabales</taxon>
        <taxon>Fabaceae</taxon>
        <taxon>Papilionoideae</taxon>
        <taxon>50 kb inversion clade</taxon>
        <taxon>NPAAA clade</taxon>
        <taxon>indigoferoid/millettioid clade</taxon>
        <taxon>Phaseoleae</taxon>
        <taxon>Mucuna</taxon>
    </lineage>
</organism>
<name>A0A371HE40_MUCPR</name>
<feature type="non-terminal residue" evidence="2">
    <location>
        <position position="1"/>
    </location>
</feature>
<protein>
    <submittedName>
        <fullName evidence="2">Uncharacterized protein</fullName>
    </submittedName>
</protein>
<accession>A0A371HE40</accession>
<dbReference type="AlphaFoldDB" id="A0A371HE40"/>
<evidence type="ECO:0000313" key="3">
    <source>
        <dbReference type="Proteomes" id="UP000257109"/>
    </source>
</evidence>
<feature type="region of interest" description="Disordered" evidence="1">
    <location>
        <begin position="145"/>
        <end position="170"/>
    </location>
</feature>
<reference evidence="2" key="1">
    <citation type="submission" date="2018-05" db="EMBL/GenBank/DDBJ databases">
        <title>Draft genome of Mucuna pruriens seed.</title>
        <authorList>
            <person name="Nnadi N.E."/>
            <person name="Vos R."/>
            <person name="Hasami M.H."/>
            <person name="Devisetty U.K."/>
            <person name="Aguiy J.C."/>
        </authorList>
    </citation>
    <scope>NUCLEOTIDE SEQUENCE [LARGE SCALE GENOMIC DNA]</scope>
    <source>
        <strain evidence="2">JCA_2017</strain>
    </source>
</reference>
<evidence type="ECO:0000313" key="2">
    <source>
        <dbReference type="EMBL" id="RDY01035.1"/>
    </source>
</evidence>
<gene>
    <name evidence="2" type="ORF">CR513_15691</name>
</gene>
<dbReference type="Proteomes" id="UP000257109">
    <property type="component" value="Unassembled WGS sequence"/>
</dbReference>
<dbReference type="EMBL" id="QJKJ01002852">
    <property type="protein sequence ID" value="RDY01035.1"/>
    <property type="molecule type" value="Genomic_DNA"/>
</dbReference>
<dbReference type="OrthoDB" id="1637540at2759"/>
<evidence type="ECO:0000256" key="1">
    <source>
        <dbReference type="SAM" id="MobiDB-lite"/>
    </source>
</evidence>
<comment type="caution">
    <text evidence="2">The sequence shown here is derived from an EMBL/GenBank/DDBJ whole genome shotgun (WGS) entry which is preliminary data.</text>
</comment>
<feature type="region of interest" description="Disordered" evidence="1">
    <location>
        <begin position="101"/>
        <end position="129"/>
    </location>
</feature>
<keyword evidence="3" id="KW-1185">Reference proteome</keyword>